<dbReference type="InterPro" id="IPR039774">
    <property type="entry name" value="Sin3-like"/>
</dbReference>
<evidence type="ECO:0000313" key="6">
    <source>
        <dbReference type="Proteomes" id="UP001157006"/>
    </source>
</evidence>
<accession>A0AAV1A423</accession>
<keyword evidence="2" id="KW-0678">Repressor</keyword>
<evidence type="ECO:0000256" key="1">
    <source>
        <dbReference type="ARBA" id="ARBA00004123"/>
    </source>
</evidence>
<dbReference type="PANTHER" id="PTHR12346:SF0">
    <property type="entry name" value="SIN3A, ISOFORM G"/>
    <property type="match status" value="1"/>
</dbReference>
<dbReference type="AlphaFoldDB" id="A0AAV1A423"/>
<name>A0AAV1A423_VICFA</name>
<keyword evidence="6" id="KW-1185">Reference proteome</keyword>
<proteinExistence type="predicted"/>
<dbReference type="GO" id="GO:0003714">
    <property type="term" value="F:transcription corepressor activity"/>
    <property type="evidence" value="ECO:0007669"/>
    <property type="project" value="InterPro"/>
</dbReference>
<dbReference type="PROSITE" id="PS51477">
    <property type="entry name" value="PAH"/>
    <property type="match status" value="1"/>
</dbReference>
<gene>
    <name evidence="5" type="ORF">VFH_III147800</name>
</gene>
<comment type="subcellular location">
    <subcellularLocation>
        <location evidence="1 4">Nucleus</location>
    </subcellularLocation>
</comment>
<evidence type="ECO:0000256" key="2">
    <source>
        <dbReference type="ARBA" id="ARBA00022491"/>
    </source>
</evidence>
<dbReference type="Proteomes" id="UP001157006">
    <property type="component" value="Chromosome 3"/>
</dbReference>
<keyword evidence="3 4" id="KW-0539">Nucleus</keyword>
<organism evidence="5 6">
    <name type="scientific">Vicia faba</name>
    <name type="common">Broad bean</name>
    <name type="synonym">Faba vulgaris</name>
    <dbReference type="NCBI Taxonomy" id="3906"/>
    <lineage>
        <taxon>Eukaryota</taxon>
        <taxon>Viridiplantae</taxon>
        <taxon>Streptophyta</taxon>
        <taxon>Embryophyta</taxon>
        <taxon>Tracheophyta</taxon>
        <taxon>Spermatophyta</taxon>
        <taxon>Magnoliopsida</taxon>
        <taxon>eudicotyledons</taxon>
        <taxon>Gunneridae</taxon>
        <taxon>Pentapetalae</taxon>
        <taxon>rosids</taxon>
        <taxon>fabids</taxon>
        <taxon>Fabales</taxon>
        <taxon>Fabaceae</taxon>
        <taxon>Papilionoideae</taxon>
        <taxon>50 kb inversion clade</taxon>
        <taxon>NPAAA clade</taxon>
        <taxon>Hologalegina</taxon>
        <taxon>IRL clade</taxon>
        <taxon>Fabeae</taxon>
        <taxon>Vicia</taxon>
    </lineage>
</organism>
<protein>
    <submittedName>
        <fullName evidence="5">Uncharacterized protein</fullName>
    </submittedName>
</protein>
<reference evidence="5 6" key="1">
    <citation type="submission" date="2023-01" db="EMBL/GenBank/DDBJ databases">
        <authorList>
            <person name="Kreplak J."/>
        </authorList>
    </citation>
    <scope>NUCLEOTIDE SEQUENCE [LARGE SCALE GENOMIC DNA]</scope>
</reference>
<evidence type="ECO:0000256" key="3">
    <source>
        <dbReference type="ARBA" id="ARBA00023242"/>
    </source>
</evidence>
<dbReference type="SUPFAM" id="SSF47762">
    <property type="entry name" value="PAH2 domain"/>
    <property type="match status" value="1"/>
</dbReference>
<dbReference type="EMBL" id="OX451738">
    <property type="protein sequence ID" value="CAI8604732.1"/>
    <property type="molecule type" value="Genomic_DNA"/>
</dbReference>
<dbReference type="InterPro" id="IPR003822">
    <property type="entry name" value="PAH"/>
</dbReference>
<dbReference type="GO" id="GO:0000785">
    <property type="term" value="C:chromatin"/>
    <property type="evidence" value="ECO:0007669"/>
    <property type="project" value="TreeGrafter"/>
</dbReference>
<evidence type="ECO:0000256" key="4">
    <source>
        <dbReference type="PROSITE-ProRule" id="PRU00810"/>
    </source>
</evidence>
<sequence>MSSSRSDPLFAHAMAFVTKAKSRVTTEKYNQFLRLLYNYHHARRIDIGVFKQGVFELFKEHKDLISRFNMFLPHGHKFEQLGDGDALAVKEDQKDDEGKQV</sequence>
<dbReference type="InterPro" id="IPR036600">
    <property type="entry name" value="PAH_sf"/>
</dbReference>
<dbReference type="GO" id="GO:0000122">
    <property type="term" value="P:negative regulation of transcription by RNA polymerase II"/>
    <property type="evidence" value="ECO:0007669"/>
    <property type="project" value="TreeGrafter"/>
</dbReference>
<dbReference type="Pfam" id="PF02671">
    <property type="entry name" value="PAH"/>
    <property type="match status" value="1"/>
</dbReference>
<dbReference type="Gene3D" id="1.20.1160.11">
    <property type="entry name" value="Paired amphipathic helix"/>
    <property type="match status" value="1"/>
</dbReference>
<evidence type="ECO:0000313" key="5">
    <source>
        <dbReference type="EMBL" id="CAI8604732.1"/>
    </source>
</evidence>
<dbReference type="PANTHER" id="PTHR12346">
    <property type="entry name" value="SIN3B-RELATED"/>
    <property type="match status" value="1"/>
</dbReference>
<dbReference type="GO" id="GO:0000118">
    <property type="term" value="C:histone deacetylase complex"/>
    <property type="evidence" value="ECO:0007669"/>
    <property type="project" value="TreeGrafter"/>
</dbReference>